<comment type="caution">
    <text evidence="2">The sequence shown here is derived from an EMBL/GenBank/DDBJ whole genome shotgun (WGS) entry which is preliminary data.</text>
</comment>
<reference evidence="2" key="1">
    <citation type="submission" date="2021-01" db="EMBL/GenBank/DDBJ databases">
        <authorList>
            <consortium name="Genoscope - CEA"/>
            <person name="William W."/>
        </authorList>
    </citation>
    <scope>NUCLEOTIDE SEQUENCE</scope>
</reference>
<sequence>MLPDTNQQPQLIEEYGGFPGSKSFSILGLLTLALVYAKMTVHFYVKWTVILSPMIFFFSYKFLKSIYNISQQSRKDKNQSLKQRKIIMLWNLCQLLITAPLAVSTFYLGDLIEKAIQQQDIAEPLTHLFACFAFTLLVYLLYSLSQQKETSQNQSGNKSIILNFLLSMFGNSVSFCAGGVCNSFYISTLSAFFSAFGIPITQYLHYLNYLCIILLAFSLLSLYSVKESIFYAPFLITLIGSSLIVNEMFFYKLPYAIWIGNGMIIGSAFWNSRLNQFSFFKRKK</sequence>
<organism evidence="2 3">
    <name type="scientific">Paramecium primaurelia</name>
    <dbReference type="NCBI Taxonomy" id="5886"/>
    <lineage>
        <taxon>Eukaryota</taxon>
        <taxon>Sar</taxon>
        <taxon>Alveolata</taxon>
        <taxon>Ciliophora</taxon>
        <taxon>Intramacronucleata</taxon>
        <taxon>Oligohymenophorea</taxon>
        <taxon>Peniculida</taxon>
        <taxon>Parameciidae</taxon>
        <taxon>Paramecium</taxon>
    </lineage>
</organism>
<feature type="transmembrane region" description="Helical" evidence="1">
    <location>
        <begin position="162"/>
        <end position="186"/>
    </location>
</feature>
<evidence type="ECO:0000313" key="2">
    <source>
        <dbReference type="EMBL" id="CAD8053251.1"/>
    </source>
</evidence>
<keyword evidence="1" id="KW-0472">Membrane</keyword>
<dbReference type="AlphaFoldDB" id="A0A8S1KG14"/>
<gene>
    <name evidence="2" type="ORF">PPRIM_AZ9-3.1.T0200235</name>
</gene>
<protein>
    <submittedName>
        <fullName evidence="2">Uncharacterized protein</fullName>
    </submittedName>
</protein>
<evidence type="ECO:0000313" key="3">
    <source>
        <dbReference type="Proteomes" id="UP000688137"/>
    </source>
</evidence>
<name>A0A8S1KG14_PARPR</name>
<feature type="transmembrane region" description="Helical" evidence="1">
    <location>
        <begin position="230"/>
        <end position="249"/>
    </location>
</feature>
<proteinExistence type="predicted"/>
<accession>A0A8S1KG14</accession>
<keyword evidence="1" id="KW-1133">Transmembrane helix</keyword>
<dbReference type="Proteomes" id="UP000688137">
    <property type="component" value="Unassembled WGS sequence"/>
</dbReference>
<evidence type="ECO:0000256" key="1">
    <source>
        <dbReference type="SAM" id="Phobius"/>
    </source>
</evidence>
<dbReference type="EMBL" id="CAJJDM010000017">
    <property type="protein sequence ID" value="CAD8053251.1"/>
    <property type="molecule type" value="Genomic_DNA"/>
</dbReference>
<keyword evidence="1" id="KW-0812">Transmembrane</keyword>
<feature type="transmembrane region" description="Helical" evidence="1">
    <location>
        <begin position="206"/>
        <end position="223"/>
    </location>
</feature>
<feature type="transmembrane region" description="Helical" evidence="1">
    <location>
        <begin position="255"/>
        <end position="274"/>
    </location>
</feature>
<keyword evidence="3" id="KW-1185">Reference proteome</keyword>
<dbReference type="OMA" id="WIGNGMI"/>
<feature type="transmembrane region" description="Helical" evidence="1">
    <location>
        <begin position="24"/>
        <end position="44"/>
    </location>
</feature>
<feature type="transmembrane region" description="Helical" evidence="1">
    <location>
        <begin position="88"/>
        <end position="109"/>
    </location>
</feature>
<feature type="transmembrane region" description="Helical" evidence="1">
    <location>
        <begin position="121"/>
        <end position="142"/>
    </location>
</feature>